<keyword evidence="3" id="KW-1185">Reference proteome</keyword>
<evidence type="ECO:0000313" key="2">
    <source>
        <dbReference type="EMBL" id="GIQ92917.1"/>
    </source>
</evidence>
<gene>
    <name evidence="2" type="ORF">KIPB_016993</name>
</gene>
<protein>
    <submittedName>
        <fullName evidence="2">Uncharacterized protein</fullName>
    </submittedName>
</protein>
<reference evidence="2 3" key="1">
    <citation type="journal article" date="2018" name="PLoS ONE">
        <title>The draft genome of Kipferlia bialata reveals reductive genome evolution in fornicate parasites.</title>
        <authorList>
            <person name="Tanifuji G."/>
            <person name="Takabayashi S."/>
            <person name="Kume K."/>
            <person name="Takagi M."/>
            <person name="Nakayama T."/>
            <person name="Kamikawa R."/>
            <person name="Inagaki Y."/>
            <person name="Hashimoto T."/>
        </authorList>
    </citation>
    <scope>NUCLEOTIDE SEQUENCE [LARGE SCALE GENOMIC DNA]</scope>
    <source>
        <strain evidence="2">NY0173</strain>
    </source>
</reference>
<accession>A0A9K3DDJ3</accession>
<feature type="non-terminal residue" evidence="2">
    <location>
        <position position="45"/>
    </location>
</feature>
<organism evidence="2 3">
    <name type="scientific">Kipferlia bialata</name>
    <dbReference type="NCBI Taxonomy" id="797122"/>
    <lineage>
        <taxon>Eukaryota</taxon>
        <taxon>Metamonada</taxon>
        <taxon>Carpediemonas-like organisms</taxon>
        <taxon>Kipferlia</taxon>
    </lineage>
</organism>
<evidence type="ECO:0000313" key="3">
    <source>
        <dbReference type="Proteomes" id="UP000265618"/>
    </source>
</evidence>
<proteinExistence type="predicted"/>
<keyword evidence="1" id="KW-1133">Transmembrane helix</keyword>
<keyword evidence="1" id="KW-0472">Membrane</keyword>
<name>A0A9K3DDJ3_9EUKA</name>
<feature type="transmembrane region" description="Helical" evidence="1">
    <location>
        <begin position="6"/>
        <end position="25"/>
    </location>
</feature>
<keyword evidence="1" id="KW-0812">Transmembrane</keyword>
<dbReference type="Proteomes" id="UP000265618">
    <property type="component" value="Unassembled WGS sequence"/>
</dbReference>
<comment type="caution">
    <text evidence="2">The sequence shown here is derived from an EMBL/GenBank/DDBJ whole genome shotgun (WGS) entry which is preliminary data.</text>
</comment>
<sequence>WSWRTAVNIAAALTLAGGILIFIFVRNDPHELGLIIPWLDCLSLS</sequence>
<evidence type="ECO:0000256" key="1">
    <source>
        <dbReference type="SAM" id="Phobius"/>
    </source>
</evidence>
<dbReference type="EMBL" id="BDIP01010924">
    <property type="protein sequence ID" value="GIQ92917.1"/>
    <property type="molecule type" value="Genomic_DNA"/>
</dbReference>
<feature type="non-terminal residue" evidence="2">
    <location>
        <position position="1"/>
    </location>
</feature>
<dbReference type="AlphaFoldDB" id="A0A9K3DDJ3"/>